<accession>A0AAV9U1H4</accession>
<feature type="compositionally biased region" description="Basic and acidic residues" evidence="1">
    <location>
        <begin position="193"/>
        <end position="202"/>
    </location>
</feature>
<feature type="compositionally biased region" description="Basic and acidic residues" evidence="1">
    <location>
        <begin position="172"/>
        <end position="186"/>
    </location>
</feature>
<keyword evidence="2" id="KW-1133">Transmembrane helix</keyword>
<sequence>MFTFAASEIRQKMSTLSIFDYLPMSPNIQPYASYFQGHSRFASDLESSTSSSSPSSPSSPLLRANVDEEKPARPRARRQQSSPLRIHRVKTLFVRVLVGCVVLTVVTMMFALSGMRSHTTKVLEKHLDSSAIWQSFPVMNTYYSGLYDLVAKSENVPENTGPLNAPKAPKTVSDKIFKRSKPDTQSKPKPKPTQKEKVDQRPLPKPVEYNPYPDYNSESYRQAWQGTHVDCSSIVSNITSVSTKMHVYKGIPRGLPDPYYGSHELLGLDNDVCFERRTRLGMYGLKDRDEIPKNAKEEGMLYDLEWKGVDWASIQKQCVQLNQDRFPPNSSLTTTAESESEIKKRSMPKSAVKQFRTRTAVILRVWHTYRWTRLDYANLRSLITELNVNTGGEYDVHILMHVKDNKIPIWSDKQAYERVVEESIAAEFRGLVTLWNEKMMETWYASLGVKWGGLSIHGAHRSMWFAVQFFAHEHPEYEHFWNLEADIRYTGHWYHLFEKVANFAKAQPRRGLWERNSRFYLPSVHGSWANFTAMVAKEGDAAESVWGPVAVPDVQTTYRTPTPPFESPEDDTEYSWGVGEDADLITLTPIFDPKNTTWILRDDFTGYGRERPAENHRNPYWEGPPRRAAIVAVYRLSRRLLEVMHEENTFHGHTMCTEQWPPSAALHHGLKAVYAPHPVYMDRRWPGKYLATVLNNGKHGSSGGRPKSVFGSREHHFAGSGFYYGSYWPGRLYRRWVGRWSGEWEERWEQRHGRMCLPAMLLHPVKGL</sequence>
<comment type="caution">
    <text evidence="3">The sequence shown here is derived from an EMBL/GenBank/DDBJ whole genome shotgun (WGS) entry which is preliminary data.</text>
</comment>
<feature type="region of interest" description="Disordered" evidence="1">
    <location>
        <begin position="45"/>
        <end position="82"/>
    </location>
</feature>
<feature type="transmembrane region" description="Helical" evidence="2">
    <location>
        <begin position="92"/>
        <end position="112"/>
    </location>
</feature>
<dbReference type="Proteomes" id="UP001375240">
    <property type="component" value="Unassembled WGS sequence"/>
</dbReference>
<feature type="region of interest" description="Disordered" evidence="1">
    <location>
        <begin position="158"/>
        <end position="212"/>
    </location>
</feature>
<proteinExistence type="predicted"/>
<dbReference type="Pfam" id="PF11885">
    <property type="entry name" value="DUF3405"/>
    <property type="match status" value="1"/>
</dbReference>
<evidence type="ECO:0000313" key="4">
    <source>
        <dbReference type="Proteomes" id="UP001375240"/>
    </source>
</evidence>
<keyword evidence="2" id="KW-0472">Membrane</keyword>
<gene>
    <name evidence="3" type="ORF">TWF696_002937</name>
</gene>
<evidence type="ECO:0000313" key="3">
    <source>
        <dbReference type="EMBL" id="KAK6332919.1"/>
    </source>
</evidence>
<dbReference type="PANTHER" id="PTHR36205:SF2">
    <property type="entry name" value="MAJOR FACILITATOR SUPERFAMILY TRANSPORTER"/>
    <property type="match status" value="1"/>
</dbReference>
<dbReference type="EMBL" id="JAVHNQ010000014">
    <property type="protein sequence ID" value="KAK6332919.1"/>
    <property type="molecule type" value="Genomic_DNA"/>
</dbReference>
<name>A0AAV9U1H4_9PEZI</name>
<keyword evidence="2" id="KW-0812">Transmembrane</keyword>
<reference evidence="3 4" key="1">
    <citation type="submission" date="2019-10" db="EMBL/GenBank/DDBJ databases">
        <authorList>
            <person name="Palmer J.M."/>
        </authorList>
    </citation>
    <scope>NUCLEOTIDE SEQUENCE [LARGE SCALE GENOMIC DNA]</scope>
    <source>
        <strain evidence="3 4">TWF696</strain>
    </source>
</reference>
<dbReference type="AlphaFoldDB" id="A0AAV9U1H4"/>
<evidence type="ECO:0000256" key="1">
    <source>
        <dbReference type="SAM" id="MobiDB-lite"/>
    </source>
</evidence>
<dbReference type="PANTHER" id="PTHR36205">
    <property type="entry name" value="CHROMOSOME 19, WHOLE GENOME SHOTGUN SEQUENCE"/>
    <property type="match status" value="1"/>
</dbReference>
<organism evidence="3 4">
    <name type="scientific">Orbilia brochopaga</name>
    <dbReference type="NCBI Taxonomy" id="3140254"/>
    <lineage>
        <taxon>Eukaryota</taxon>
        <taxon>Fungi</taxon>
        <taxon>Dikarya</taxon>
        <taxon>Ascomycota</taxon>
        <taxon>Pezizomycotina</taxon>
        <taxon>Orbiliomycetes</taxon>
        <taxon>Orbiliales</taxon>
        <taxon>Orbiliaceae</taxon>
        <taxon>Orbilia</taxon>
    </lineage>
</organism>
<feature type="compositionally biased region" description="Low complexity" evidence="1">
    <location>
        <begin position="47"/>
        <end position="60"/>
    </location>
</feature>
<keyword evidence="4" id="KW-1185">Reference proteome</keyword>
<protein>
    <submittedName>
        <fullName evidence="3">Uncharacterized protein</fullName>
    </submittedName>
</protein>
<dbReference type="InterPro" id="IPR021822">
    <property type="entry name" value="DUF3405"/>
</dbReference>
<evidence type="ECO:0000256" key="2">
    <source>
        <dbReference type="SAM" id="Phobius"/>
    </source>
</evidence>